<evidence type="ECO:0000313" key="1">
    <source>
        <dbReference type="EMBL" id="KIY72150.1"/>
    </source>
</evidence>
<proteinExistence type="predicted"/>
<organism evidence="1 2">
    <name type="scientific">Cylindrobasidium torrendii FP15055 ss-10</name>
    <dbReference type="NCBI Taxonomy" id="1314674"/>
    <lineage>
        <taxon>Eukaryota</taxon>
        <taxon>Fungi</taxon>
        <taxon>Dikarya</taxon>
        <taxon>Basidiomycota</taxon>
        <taxon>Agaricomycotina</taxon>
        <taxon>Agaricomycetes</taxon>
        <taxon>Agaricomycetidae</taxon>
        <taxon>Agaricales</taxon>
        <taxon>Marasmiineae</taxon>
        <taxon>Physalacriaceae</taxon>
        <taxon>Cylindrobasidium</taxon>
    </lineage>
</organism>
<name>A0A0D7BPL0_9AGAR</name>
<dbReference type="EMBL" id="KN880446">
    <property type="protein sequence ID" value="KIY72150.1"/>
    <property type="molecule type" value="Genomic_DNA"/>
</dbReference>
<dbReference type="Proteomes" id="UP000054007">
    <property type="component" value="Unassembled WGS sequence"/>
</dbReference>
<sequence length="225" mass="25162">MFVYRTIFPRSVWEHVMRGWNVVGLSFNHQDRCILAPHRTLVVPFREQHVVKWHVPKDGIEARGAADTFSLVFDPVVLLERGPVLVSMTHWSKLDLWVCGRADLLPSKCLTFALIVVIVPSRGGVTPNGDAFIGGPAIDWGYRDMNEEIHESFLTLENAAETKRSHGCVCSIKPQFFNFLSSSRAFLLTSLSIWLRLRVVLSTKQSLIFAPRSPSVSTSGGGIES</sequence>
<reference evidence="1 2" key="1">
    <citation type="journal article" date="2015" name="Fungal Genet. Biol.">
        <title>Evolution of novel wood decay mechanisms in Agaricales revealed by the genome sequences of Fistulina hepatica and Cylindrobasidium torrendii.</title>
        <authorList>
            <person name="Floudas D."/>
            <person name="Held B.W."/>
            <person name="Riley R."/>
            <person name="Nagy L.G."/>
            <person name="Koehler G."/>
            <person name="Ransdell A.S."/>
            <person name="Younus H."/>
            <person name="Chow J."/>
            <person name="Chiniquy J."/>
            <person name="Lipzen A."/>
            <person name="Tritt A."/>
            <person name="Sun H."/>
            <person name="Haridas S."/>
            <person name="LaButti K."/>
            <person name="Ohm R.A."/>
            <person name="Kues U."/>
            <person name="Blanchette R.A."/>
            <person name="Grigoriev I.V."/>
            <person name="Minto R.E."/>
            <person name="Hibbett D.S."/>
        </authorList>
    </citation>
    <scope>NUCLEOTIDE SEQUENCE [LARGE SCALE GENOMIC DNA]</scope>
    <source>
        <strain evidence="1 2">FP15055 ss-10</strain>
    </source>
</reference>
<protein>
    <submittedName>
        <fullName evidence="1">Uncharacterized protein</fullName>
    </submittedName>
</protein>
<accession>A0A0D7BPL0</accession>
<gene>
    <name evidence="1" type="ORF">CYLTODRAFT_62684</name>
</gene>
<evidence type="ECO:0000313" key="2">
    <source>
        <dbReference type="Proteomes" id="UP000054007"/>
    </source>
</evidence>
<dbReference type="AlphaFoldDB" id="A0A0D7BPL0"/>
<keyword evidence="2" id="KW-1185">Reference proteome</keyword>